<dbReference type="STRING" id="135651.G0NLW9"/>
<feature type="domain" description="F-box" evidence="1">
    <location>
        <begin position="9"/>
        <end position="58"/>
    </location>
</feature>
<organism evidence="3">
    <name type="scientific">Caenorhabditis brenneri</name>
    <name type="common">Nematode worm</name>
    <dbReference type="NCBI Taxonomy" id="135651"/>
    <lineage>
        <taxon>Eukaryota</taxon>
        <taxon>Metazoa</taxon>
        <taxon>Ecdysozoa</taxon>
        <taxon>Nematoda</taxon>
        <taxon>Chromadorea</taxon>
        <taxon>Rhabditida</taxon>
        <taxon>Rhabditina</taxon>
        <taxon>Rhabditomorpha</taxon>
        <taxon>Rhabditoidea</taxon>
        <taxon>Rhabditidae</taxon>
        <taxon>Peloderinae</taxon>
        <taxon>Caenorhabditis</taxon>
    </lineage>
</organism>
<evidence type="ECO:0000259" key="1">
    <source>
        <dbReference type="PROSITE" id="PS50181"/>
    </source>
</evidence>
<dbReference type="Pfam" id="PF07735">
    <property type="entry name" value="FBA_2"/>
    <property type="match status" value="1"/>
</dbReference>
<dbReference type="PANTHER" id="PTHR21503:SF8">
    <property type="entry name" value="F-BOX ASSOCIATED DOMAIN-CONTAINING PROTEIN-RELATED"/>
    <property type="match status" value="1"/>
</dbReference>
<reference evidence="3" key="1">
    <citation type="submission" date="2011-07" db="EMBL/GenBank/DDBJ databases">
        <authorList>
            <consortium name="Caenorhabditis brenneri Sequencing and Analysis Consortium"/>
            <person name="Wilson R.K."/>
        </authorList>
    </citation>
    <scope>NUCLEOTIDE SEQUENCE [LARGE SCALE GENOMIC DNA]</scope>
    <source>
        <strain evidence="3">PB2801</strain>
    </source>
</reference>
<dbReference type="OMA" id="ANWIEYI"/>
<name>G0NLW9_CAEBE</name>
<sequence>MELCKKLPKFPLLFLPIIVIENALRNLNPIELIKFSQISKRCLKMIKYSTRKNPFKIIVTFSHSPQIRIKSGHDFYNMARPFFPEDFDVNLDKYGCVRILWSANWIEYILDALNCKINDFSIRSEECLYSFPFIIDWFSTMKHCLEFAAFEGQAIISEHLKLFLEACKTTRGLVLSLYQSYEILPVDINSLKMDYIGLSGRTQSLNWITLNTIMSFDCIDLKLGEFVFAETEMNLFLKDFLKGRILPRMKNFWIELLPMNFQLLTDGIEANQREKTVVREYVHKYPMLSITFRGRTDVHKESGELVTFEQSPPPSPFDPNCKARFRMVVW</sequence>
<dbReference type="OrthoDB" id="5842403at2759"/>
<gene>
    <name evidence="2" type="ORF">CAEBREN_19701</name>
</gene>
<dbReference type="PANTHER" id="PTHR21503">
    <property type="entry name" value="F-BOX-CONTAINING HYPOTHETICAL PROTEIN C.ELEGANS"/>
    <property type="match status" value="1"/>
</dbReference>
<evidence type="ECO:0000313" key="3">
    <source>
        <dbReference type="Proteomes" id="UP000008068"/>
    </source>
</evidence>
<dbReference type="InParanoid" id="G0NLW9"/>
<dbReference type="Proteomes" id="UP000008068">
    <property type="component" value="Unassembled WGS sequence"/>
</dbReference>
<dbReference type="EMBL" id="GL379908">
    <property type="protein sequence ID" value="EGT33964.1"/>
    <property type="molecule type" value="Genomic_DNA"/>
</dbReference>
<accession>G0NLW9</accession>
<dbReference type="PROSITE" id="PS50181">
    <property type="entry name" value="FBOX"/>
    <property type="match status" value="1"/>
</dbReference>
<dbReference type="HOGENOM" id="CLU_028840_2_1_1"/>
<dbReference type="InterPro" id="IPR012885">
    <property type="entry name" value="F-box_Sdz-33"/>
</dbReference>
<dbReference type="AlphaFoldDB" id="G0NLW9"/>
<evidence type="ECO:0000313" key="2">
    <source>
        <dbReference type="EMBL" id="EGT33964.1"/>
    </source>
</evidence>
<dbReference type="Pfam" id="PF00646">
    <property type="entry name" value="F-box"/>
    <property type="match status" value="1"/>
</dbReference>
<proteinExistence type="predicted"/>
<keyword evidence="3" id="KW-1185">Reference proteome</keyword>
<dbReference type="InterPro" id="IPR001810">
    <property type="entry name" value="F-box_dom"/>
</dbReference>
<protein>
    <recommendedName>
        <fullName evidence="1">F-box domain-containing protein</fullName>
    </recommendedName>
</protein>